<evidence type="ECO:0000256" key="4">
    <source>
        <dbReference type="ARBA" id="ARBA00023163"/>
    </source>
</evidence>
<dbReference type="PRINTS" id="PR00040">
    <property type="entry name" value="HTHMERR"/>
</dbReference>
<keyword evidence="3" id="KW-0238">DNA-binding</keyword>
<evidence type="ECO:0000256" key="2">
    <source>
        <dbReference type="ARBA" id="ARBA00023015"/>
    </source>
</evidence>
<comment type="caution">
    <text evidence="6">The sequence shown here is derived from an EMBL/GenBank/DDBJ whole genome shotgun (WGS) entry which is preliminary data.</text>
</comment>
<dbReference type="PANTHER" id="PTHR30204">
    <property type="entry name" value="REDOX-CYCLING DRUG-SENSING TRANSCRIPTIONAL ACTIVATOR SOXR"/>
    <property type="match status" value="1"/>
</dbReference>
<dbReference type="SUPFAM" id="SSF46955">
    <property type="entry name" value="Putative DNA-binding domain"/>
    <property type="match status" value="1"/>
</dbReference>
<evidence type="ECO:0000259" key="5">
    <source>
        <dbReference type="PROSITE" id="PS50937"/>
    </source>
</evidence>
<dbReference type="Gene3D" id="1.10.1660.10">
    <property type="match status" value="1"/>
</dbReference>
<dbReference type="InterPro" id="IPR009061">
    <property type="entry name" value="DNA-bd_dom_put_sf"/>
</dbReference>
<gene>
    <name evidence="6" type="ORF">ENR23_03410</name>
</gene>
<dbReference type="EMBL" id="DSQF01000004">
    <property type="protein sequence ID" value="HGZ42470.1"/>
    <property type="molecule type" value="Genomic_DNA"/>
</dbReference>
<keyword evidence="1" id="KW-0678">Repressor</keyword>
<dbReference type="PANTHER" id="PTHR30204:SF69">
    <property type="entry name" value="MERR-FAMILY TRANSCRIPTIONAL REGULATOR"/>
    <property type="match status" value="1"/>
</dbReference>
<organism evidence="6">
    <name type="scientific">Eiseniibacteriota bacterium</name>
    <dbReference type="NCBI Taxonomy" id="2212470"/>
    <lineage>
        <taxon>Bacteria</taxon>
        <taxon>Candidatus Eiseniibacteriota</taxon>
    </lineage>
</organism>
<evidence type="ECO:0000256" key="3">
    <source>
        <dbReference type="ARBA" id="ARBA00023125"/>
    </source>
</evidence>
<feature type="domain" description="HTH merR-type" evidence="5">
    <location>
        <begin position="10"/>
        <end position="79"/>
    </location>
</feature>
<evidence type="ECO:0000256" key="1">
    <source>
        <dbReference type="ARBA" id="ARBA00022491"/>
    </source>
</evidence>
<dbReference type="InterPro" id="IPR047057">
    <property type="entry name" value="MerR_fam"/>
</dbReference>
<protein>
    <submittedName>
        <fullName evidence="6">MerR family transcriptional regulator</fullName>
    </submittedName>
</protein>
<keyword evidence="4" id="KW-0804">Transcription</keyword>
<reference evidence="6" key="1">
    <citation type="journal article" date="2020" name="mSystems">
        <title>Genome- and Community-Level Interaction Insights into Carbon Utilization and Element Cycling Functions of Hydrothermarchaeota in Hydrothermal Sediment.</title>
        <authorList>
            <person name="Zhou Z."/>
            <person name="Liu Y."/>
            <person name="Xu W."/>
            <person name="Pan J."/>
            <person name="Luo Z.H."/>
            <person name="Li M."/>
        </authorList>
    </citation>
    <scope>NUCLEOTIDE SEQUENCE [LARGE SCALE GENOMIC DNA]</scope>
    <source>
        <strain evidence="6">SpSt-381</strain>
    </source>
</reference>
<proteinExistence type="predicted"/>
<dbReference type="GO" id="GO:0003677">
    <property type="term" value="F:DNA binding"/>
    <property type="evidence" value="ECO:0007669"/>
    <property type="project" value="UniProtKB-KW"/>
</dbReference>
<sequence length="181" mass="20272">MSTSADRTQLLRVGDLARATGKSVRAIHLYEELGLLQPATRSSGGFRLYDPAAIERVRWISLLHGLGFSLQEMRELVRSWWGAGLGPRAMQDLRALFERKLAETREAVRRHQQLERELVEGLAYLETCRRCDTPTGPQGCTSCTQDHGMHQEPALVAGIINAPAPARRGERPGFIRIEDIE</sequence>
<dbReference type="InterPro" id="IPR000551">
    <property type="entry name" value="MerR-type_HTH_dom"/>
</dbReference>
<dbReference type="GO" id="GO:0003700">
    <property type="term" value="F:DNA-binding transcription factor activity"/>
    <property type="evidence" value="ECO:0007669"/>
    <property type="project" value="InterPro"/>
</dbReference>
<dbReference type="SMART" id="SM00422">
    <property type="entry name" value="HTH_MERR"/>
    <property type="match status" value="1"/>
</dbReference>
<dbReference type="PROSITE" id="PS50937">
    <property type="entry name" value="HTH_MERR_2"/>
    <property type="match status" value="1"/>
</dbReference>
<evidence type="ECO:0000313" key="6">
    <source>
        <dbReference type="EMBL" id="HGZ42470.1"/>
    </source>
</evidence>
<keyword evidence="2" id="KW-0805">Transcription regulation</keyword>
<dbReference type="Pfam" id="PF13411">
    <property type="entry name" value="MerR_1"/>
    <property type="match status" value="1"/>
</dbReference>
<name>A0A832MJ19_UNCEI</name>
<dbReference type="AlphaFoldDB" id="A0A832MJ19"/>
<accession>A0A832MJ19</accession>